<reference evidence="2 3" key="1">
    <citation type="journal article" date="2019" name="Philos. Trans. R. Soc. Lond., B, Biol. Sci.">
        <title>Ant behaviour and brain gene expression of defending hosts depend on the ecological success of the intruding social parasite.</title>
        <authorList>
            <person name="Kaur R."/>
            <person name="Stoldt M."/>
            <person name="Jongepier E."/>
            <person name="Feldmeyer B."/>
            <person name="Menzel F."/>
            <person name="Bornberg-Bauer E."/>
            <person name="Foitzik S."/>
        </authorList>
    </citation>
    <scope>NUCLEOTIDE SEQUENCE [LARGE SCALE GENOMIC DNA]</scope>
    <source>
        <tissue evidence="2">Whole body</tissue>
    </source>
</reference>
<accession>A0A4S2KDC3</accession>
<keyword evidence="3" id="KW-1185">Reference proteome</keyword>
<protein>
    <submittedName>
        <fullName evidence="2">Uncharacterized protein</fullName>
    </submittedName>
</protein>
<comment type="caution">
    <text evidence="2">The sequence shown here is derived from an EMBL/GenBank/DDBJ whole genome shotgun (WGS) entry which is preliminary data.</text>
</comment>
<dbReference type="EMBL" id="QBLH01003069">
    <property type="protein sequence ID" value="TGZ45739.1"/>
    <property type="molecule type" value="Genomic_DNA"/>
</dbReference>
<sequence length="170" mass="19654">MCPSGGGFVVWPPPPRPRHNQDDSHRWRLELTWWKSLANYSLHPLLGFSFLARFALASNLRLERNLRLEQKYNILTRINDDLVIVGTIETREMNDVKRRNMTKILNRLKLFLYLLKKGHLAVTNPEGVTPRSVSRAGVKIWLRAGVWEYPTENWATSQRHLNIGGGDDAI</sequence>
<evidence type="ECO:0000313" key="3">
    <source>
        <dbReference type="Proteomes" id="UP000310200"/>
    </source>
</evidence>
<evidence type="ECO:0000313" key="2">
    <source>
        <dbReference type="EMBL" id="TGZ45739.1"/>
    </source>
</evidence>
<dbReference type="AlphaFoldDB" id="A0A4S2KDC3"/>
<dbReference type="Proteomes" id="UP000310200">
    <property type="component" value="Unassembled WGS sequence"/>
</dbReference>
<evidence type="ECO:0000256" key="1">
    <source>
        <dbReference type="SAM" id="MobiDB-lite"/>
    </source>
</evidence>
<feature type="region of interest" description="Disordered" evidence="1">
    <location>
        <begin position="1"/>
        <end position="22"/>
    </location>
</feature>
<gene>
    <name evidence="2" type="ORF">DBV15_04449</name>
</gene>
<organism evidence="2 3">
    <name type="scientific">Temnothorax longispinosus</name>
    <dbReference type="NCBI Taxonomy" id="300112"/>
    <lineage>
        <taxon>Eukaryota</taxon>
        <taxon>Metazoa</taxon>
        <taxon>Ecdysozoa</taxon>
        <taxon>Arthropoda</taxon>
        <taxon>Hexapoda</taxon>
        <taxon>Insecta</taxon>
        <taxon>Pterygota</taxon>
        <taxon>Neoptera</taxon>
        <taxon>Endopterygota</taxon>
        <taxon>Hymenoptera</taxon>
        <taxon>Apocrita</taxon>
        <taxon>Aculeata</taxon>
        <taxon>Formicoidea</taxon>
        <taxon>Formicidae</taxon>
        <taxon>Myrmicinae</taxon>
        <taxon>Temnothorax</taxon>
    </lineage>
</organism>
<name>A0A4S2KDC3_9HYME</name>
<proteinExistence type="predicted"/>